<evidence type="ECO:0000256" key="2">
    <source>
        <dbReference type="ARBA" id="ARBA00009166"/>
    </source>
</evidence>
<dbReference type="Proteomes" id="UP001432322">
    <property type="component" value="Unassembled WGS sequence"/>
</dbReference>
<feature type="transmembrane region" description="Helical" evidence="6">
    <location>
        <begin position="172"/>
        <end position="192"/>
    </location>
</feature>
<comment type="caution">
    <text evidence="7">The sequence shown here is derived from an EMBL/GenBank/DDBJ whole genome shotgun (WGS) entry which is preliminary data.</text>
</comment>
<evidence type="ECO:0000256" key="4">
    <source>
        <dbReference type="ARBA" id="ARBA00022989"/>
    </source>
</evidence>
<dbReference type="Pfam" id="PF10317">
    <property type="entry name" value="7TM_GPCR_Srd"/>
    <property type="match status" value="1"/>
</dbReference>
<keyword evidence="4 6" id="KW-1133">Transmembrane helix</keyword>
<dbReference type="InterPro" id="IPR019421">
    <property type="entry name" value="7TM_GPCR_serpentine_rcpt_Srd"/>
</dbReference>
<name>A0AAV5V2B0_9BILA</name>
<organism evidence="7 8">
    <name type="scientific">Pristionchus fissidentatus</name>
    <dbReference type="NCBI Taxonomy" id="1538716"/>
    <lineage>
        <taxon>Eukaryota</taxon>
        <taxon>Metazoa</taxon>
        <taxon>Ecdysozoa</taxon>
        <taxon>Nematoda</taxon>
        <taxon>Chromadorea</taxon>
        <taxon>Rhabditida</taxon>
        <taxon>Rhabditina</taxon>
        <taxon>Diplogasteromorpha</taxon>
        <taxon>Diplogasteroidea</taxon>
        <taxon>Neodiplogasteridae</taxon>
        <taxon>Pristionchus</taxon>
    </lineage>
</organism>
<dbReference type="EMBL" id="BTSY01000002">
    <property type="protein sequence ID" value="GMT13173.1"/>
    <property type="molecule type" value="Genomic_DNA"/>
</dbReference>
<dbReference type="PANTHER" id="PTHR22945:SF40">
    <property type="entry name" value="SERPENTINE RECEPTOR, CLASS D (DELTA)-RELATED"/>
    <property type="match status" value="1"/>
</dbReference>
<evidence type="ECO:0000256" key="3">
    <source>
        <dbReference type="ARBA" id="ARBA00022692"/>
    </source>
</evidence>
<keyword evidence="3 6" id="KW-0812">Transmembrane</keyword>
<keyword evidence="8" id="KW-1185">Reference proteome</keyword>
<accession>A0AAV5V2B0</accession>
<reference evidence="7" key="1">
    <citation type="submission" date="2023-10" db="EMBL/GenBank/DDBJ databases">
        <title>Genome assembly of Pristionchus species.</title>
        <authorList>
            <person name="Yoshida K."/>
            <person name="Sommer R.J."/>
        </authorList>
    </citation>
    <scope>NUCLEOTIDE SEQUENCE</scope>
    <source>
        <strain evidence="7">RS5133</strain>
    </source>
</reference>
<proteinExistence type="inferred from homology"/>
<evidence type="ECO:0000313" key="8">
    <source>
        <dbReference type="Proteomes" id="UP001432322"/>
    </source>
</evidence>
<evidence type="ECO:0000313" key="7">
    <source>
        <dbReference type="EMBL" id="GMT13173.1"/>
    </source>
</evidence>
<dbReference type="InterPro" id="IPR050920">
    <property type="entry name" value="Nematode_rcpt-like_delta"/>
</dbReference>
<feature type="transmembrane region" description="Helical" evidence="6">
    <location>
        <begin position="138"/>
        <end position="160"/>
    </location>
</feature>
<evidence type="ECO:0008006" key="9">
    <source>
        <dbReference type="Google" id="ProtNLM"/>
    </source>
</evidence>
<evidence type="ECO:0000256" key="1">
    <source>
        <dbReference type="ARBA" id="ARBA00004141"/>
    </source>
</evidence>
<evidence type="ECO:0000256" key="6">
    <source>
        <dbReference type="SAM" id="Phobius"/>
    </source>
</evidence>
<keyword evidence="5 6" id="KW-0472">Membrane</keyword>
<gene>
    <name evidence="7" type="ORF">PFISCL1PPCAC_4470</name>
</gene>
<comment type="subcellular location">
    <subcellularLocation>
        <location evidence="1">Membrane</location>
        <topology evidence="1">Multi-pass membrane protein</topology>
    </subcellularLocation>
</comment>
<feature type="transmembrane region" description="Helical" evidence="6">
    <location>
        <begin position="32"/>
        <end position="50"/>
    </location>
</feature>
<dbReference type="AlphaFoldDB" id="A0AAV5V2B0"/>
<dbReference type="GO" id="GO:0016020">
    <property type="term" value="C:membrane"/>
    <property type="evidence" value="ECO:0007669"/>
    <property type="project" value="UniProtKB-SubCell"/>
</dbReference>
<comment type="similarity">
    <text evidence="2">Belongs to the nematode receptor-like protein srd family.</text>
</comment>
<feature type="transmembrane region" description="Helical" evidence="6">
    <location>
        <begin position="89"/>
        <end position="107"/>
    </location>
</feature>
<evidence type="ECO:0000256" key="5">
    <source>
        <dbReference type="ARBA" id="ARBA00023136"/>
    </source>
</evidence>
<protein>
    <recommendedName>
        <fullName evidence="9">G protein-coupled receptor</fullName>
    </recommendedName>
</protein>
<dbReference type="PANTHER" id="PTHR22945">
    <property type="entry name" value="SERPENTINE RECEPTOR, CLASS D DELTA"/>
    <property type="match status" value="1"/>
</dbReference>
<sequence>MIHSGSLVALSYWYRLRILGESGAFGRTKLQFLCFLVFVPHIFHIAGYVSTVSGRELLEPIVDQYYHDGFASGFGLIGYVDISELLPCIISSYLVVFPIIANIYVFWARKKLMSMLDAKKEHMSERSHSSHKSLAKALTIHAIFPIFNMTCMAILCTAQINFGLHSKEIEGLAFDLAAVPVLVNPLLTLYFVRPYQV</sequence>